<dbReference type="RefSeq" id="WP_249769719.1">
    <property type="nucleotide sequence ID" value="NZ_CP097332.1"/>
</dbReference>
<feature type="region of interest" description="Disordered" evidence="1">
    <location>
        <begin position="1"/>
        <end position="21"/>
    </location>
</feature>
<name>A0ABY4QUU5_9ACTN</name>
<reference evidence="2" key="2">
    <citation type="submission" date="2022-05" db="EMBL/GenBank/DDBJ databases">
        <authorList>
            <person name="Kim J.-S."/>
            <person name="Lee K."/>
            <person name="Suh M."/>
            <person name="Eom M."/>
            <person name="Kim J.-S."/>
            <person name="Kim D.-S."/>
            <person name="Ko S.-H."/>
            <person name="Shin Y."/>
            <person name="Lee J.-S."/>
        </authorList>
    </citation>
    <scope>NUCLEOTIDE SEQUENCE</scope>
    <source>
        <strain evidence="2">N237</strain>
    </source>
</reference>
<dbReference type="Proteomes" id="UP001056336">
    <property type="component" value="Chromosome"/>
</dbReference>
<reference evidence="2" key="1">
    <citation type="journal article" date="2018" name="Int. J. Syst. Evol. Microbiol.">
        <title>Jatrophihabitans telluris sp. nov., isolated from sediment soil of lava forest wetlands and the emended description of the genus Jatrophihabitans.</title>
        <authorList>
            <person name="Lee K.C."/>
            <person name="Suh M.K."/>
            <person name="Eom M.K."/>
            <person name="Kim K.K."/>
            <person name="Kim J.S."/>
            <person name="Kim D.S."/>
            <person name="Ko S.H."/>
            <person name="Shin Y.K."/>
            <person name="Lee J.S."/>
        </authorList>
    </citation>
    <scope>NUCLEOTIDE SEQUENCE</scope>
    <source>
        <strain evidence="2">N237</strain>
    </source>
</reference>
<feature type="compositionally biased region" description="Basic and acidic residues" evidence="1">
    <location>
        <begin position="117"/>
        <end position="140"/>
    </location>
</feature>
<protein>
    <submittedName>
        <fullName evidence="2">Uncharacterized protein</fullName>
    </submittedName>
</protein>
<sequence length="140" mass="14040">MTDTPPTGPHAAGAGPHAGTGPLAEELARLLTAAGDYLHRSVRDPATSRIANGAPECAWCPVCQLISAMRGGHRSPEQFVAGVADLQGVIAGFLHTLADSVASGGSGGSGGTGGTDGTDRPAADRADQDRVQRIDLSDGD</sequence>
<keyword evidence="3" id="KW-1185">Reference proteome</keyword>
<dbReference type="EMBL" id="CP097332">
    <property type="protein sequence ID" value="UQX87235.1"/>
    <property type="molecule type" value="Genomic_DNA"/>
</dbReference>
<evidence type="ECO:0000256" key="1">
    <source>
        <dbReference type="SAM" id="MobiDB-lite"/>
    </source>
</evidence>
<feature type="compositionally biased region" description="Gly residues" evidence="1">
    <location>
        <begin position="104"/>
        <end position="116"/>
    </location>
</feature>
<organism evidence="2 3">
    <name type="scientific">Jatrophihabitans telluris</name>
    <dbReference type="NCBI Taxonomy" id="2038343"/>
    <lineage>
        <taxon>Bacteria</taxon>
        <taxon>Bacillati</taxon>
        <taxon>Actinomycetota</taxon>
        <taxon>Actinomycetes</taxon>
        <taxon>Jatrophihabitantales</taxon>
        <taxon>Jatrophihabitantaceae</taxon>
        <taxon>Jatrophihabitans</taxon>
    </lineage>
</organism>
<proteinExistence type="predicted"/>
<gene>
    <name evidence="2" type="ORF">M6D93_13100</name>
</gene>
<evidence type="ECO:0000313" key="2">
    <source>
        <dbReference type="EMBL" id="UQX87235.1"/>
    </source>
</evidence>
<feature type="region of interest" description="Disordered" evidence="1">
    <location>
        <begin position="101"/>
        <end position="140"/>
    </location>
</feature>
<accession>A0ABY4QUU5</accession>
<evidence type="ECO:0000313" key="3">
    <source>
        <dbReference type="Proteomes" id="UP001056336"/>
    </source>
</evidence>
<feature type="compositionally biased region" description="Low complexity" evidence="1">
    <location>
        <begin position="9"/>
        <end position="21"/>
    </location>
</feature>